<keyword evidence="6" id="KW-1185">Reference proteome</keyword>
<proteinExistence type="predicted"/>
<evidence type="ECO:0000256" key="3">
    <source>
        <dbReference type="ARBA" id="ARBA00023125"/>
    </source>
</evidence>
<accession>A0ABT8G3Q6</accession>
<protein>
    <recommendedName>
        <fullName evidence="4">Primosomal protein N' 3' DNA-binding domain-containing protein</fullName>
    </recommendedName>
</protein>
<sequence length="651" mass="68746">MTQPEGDRQRIARVVVDSPLPHLDQPFDYLIPDKLSRVRPGFRVRVPFAGRLVNAVVLAVDDTTEFGGRLLDMRSAAYAESYTPESLRLAEALARRAGGSVWDVLRLMAPPRVAAVEKREAEHGDPRPRLEAAAERLTARGEGEAPAHSPRWKGRSVLQALPDPEAPGATPARLLASEAVAAAASGEGSAILVVPDARAVRAVSAMLREAGLERWTPRGGGEFAVLDADDGPQVRYGQYLAALRGEVPLVIGTRPTAMQPVPRLAAMVMWDDAHTAYEDPHAPYLHARTVANVRTELEGNGLVLAAYAPSIEAVSLAEHGWAELVAPSADEVRQATATVDVWDDARREEEGPAGRHWMPPGVWRRANASLAHGPVAIVVPRAGYVAATACARCDAWAECRECGSSLSLPAAGDAPVCVACAHVHVDWHCPHCHGARLAHRRQGIGRIGEQLSAMAGDTPVSLSSGASGVLDDGAVTEGFVVATPGALPAAPGGYGHVVVVDAGVPAGGLGGEIVALRHWLVAAAHARPRSAGGGVSIVGELPALTTRALASWRAAEAAQEAYQERRELGLPPFTRHLRVDGPRVDVSAALRASRAEEQGALVARDDDGASILSPRGAAQGCVDALRETVREQSKAGREPLRVRVDGPLRLQ</sequence>
<feature type="domain" description="Primosomal protein N' 3' DNA-binding" evidence="4">
    <location>
        <begin position="13"/>
        <end position="110"/>
    </location>
</feature>
<reference evidence="5" key="1">
    <citation type="submission" date="2023-06" db="EMBL/GenBank/DDBJ databases">
        <title>SYSU T00b26.</title>
        <authorList>
            <person name="Gao L."/>
            <person name="Fang B.-Z."/>
            <person name="Li W.-J."/>
        </authorList>
    </citation>
    <scope>NUCLEOTIDE SEQUENCE</scope>
    <source>
        <strain evidence="5">SYSU T00b26</strain>
    </source>
</reference>
<name>A0ABT8G3Q6_9MICO</name>
<evidence type="ECO:0000259" key="4">
    <source>
        <dbReference type="Pfam" id="PF17764"/>
    </source>
</evidence>
<evidence type="ECO:0000256" key="1">
    <source>
        <dbReference type="ARBA" id="ARBA00022741"/>
    </source>
</evidence>
<gene>
    <name evidence="5" type="ORF">QQX04_10035</name>
</gene>
<dbReference type="InterPro" id="IPR027417">
    <property type="entry name" value="P-loop_NTPase"/>
</dbReference>
<dbReference type="Proteomes" id="UP001172738">
    <property type="component" value="Unassembled WGS sequence"/>
</dbReference>
<keyword evidence="3" id="KW-0238">DNA-binding</keyword>
<dbReference type="PANTHER" id="PTHR30580:SF0">
    <property type="entry name" value="PRIMOSOMAL PROTEIN N"/>
    <property type="match status" value="1"/>
</dbReference>
<dbReference type="InterPro" id="IPR041222">
    <property type="entry name" value="PriA_3primeBD"/>
</dbReference>
<dbReference type="Gene3D" id="3.40.50.300">
    <property type="entry name" value="P-loop containing nucleotide triphosphate hydrolases"/>
    <property type="match status" value="1"/>
</dbReference>
<dbReference type="Gene3D" id="3.40.1440.60">
    <property type="entry name" value="PriA, 3(prime) DNA-binding domain"/>
    <property type="match status" value="1"/>
</dbReference>
<organism evidence="5 6">
    <name type="scientific">Demequina zhanjiangensis</name>
    <dbReference type="NCBI Taxonomy" id="3051659"/>
    <lineage>
        <taxon>Bacteria</taxon>
        <taxon>Bacillati</taxon>
        <taxon>Actinomycetota</taxon>
        <taxon>Actinomycetes</taxon>
        <taxon>Micrococcales</taxon>
        <taxon>Demequinaceae</taxon>
        <taxon>Demequina</taxon>
    </lineage>
</organism>
<keyword evidence="1" id="KW-0547">Nucleotide-binding</keyword>
<keyword evidence="2" id="KW-0067">ATP-binding</keyword>
<evidence type="ECO:0000313" key="5">
    <source>
        <dbReference type="EMBL" id="MDN4473329.1"/>
    </source>
</evidence>
<evidence type="ECO:0000256" key="2">
    <source>
        <dbReference type="ARBA" id="ARBA00022840"/>
    </source>
</evidence>
<dbReference type="Pfam" id="PF17764">
    <property type="entry name" value="PriA_3primeBD"/>
    <property type="match status" value="1"/>
</dbReference>
<dbReference type="EMBL" id="JAUHPV010000005">
    <property type="protein sequence ID" value="MDN4473329.1"/>
    <property type="molecule type" value="Genomic_DNA"/>
</dbReference>
<evidence type="ECO:0000313" key="6">
    <source>
        <dbReference type="Proteomes" id="UP001172738"/>
    </source>
</evidence>
<dbReference type="PANTHER" id="PTHR30580">
    <property type="entry name" value="PRIMOSOMAL PROTEIN N"/>
    <property type="match status" value="1"/>
</dbReference>
<dbReference type="RefSeq" id="WP_301128749.1">
    <property type="nucleotide sequence ID" value="NZ_JAUHPV010000005.1"/>
</dbReference>
<dbReference type="InterPro" id="IPR042115">
    <property type="entry name" value="PriA_3primeBD_sf"/>
</dbReference>
<comment type="caution">
    <text evidence="5">The sequence shown here is derived from an EMBL/GenBank/DDBJ whole genome shotgun (WGS) entry which is preliminary data.</text>
</comment>